<feature type="transmembrane region" description="Helical" evidence="2">
    <location>
        <begin position="127"/>
        <end position="143"/>
    </location>
</feature>
<gene>
    <name evidence="4" type="ORF">DI564_10985</name>
</gene>
<sequence>MCRPAGPRRPVRDGSGAPPAPAYDARQLRPPGARSGTVPTASPPESRVVELDALRGLAALAVVAYHYTTQYGKLYGHLGTPPPSFAFGNYGVQLFFLISGFVIFMTLERTRSATDFVVSRFSRLFPAYWTAIVLSALVVYTIGMPSQRLPWRDVVLDFTMIQQVLGAEHLDGSYWTLEVELFFYAQMLGWFVLGLLGRIRWIIVGWLLLSVAYGVAERHGVHLSYTLRELTIAHHIPFFAMGILFYRLRTRPAQWRLDVALIALCLIAIAVAYPPVFALTAVICAAIFTLFVTGRLRWLRAAPFAFFGTISYSLYLLHQAIGFSLIWHFEQAGLPAGRAALVAAALVTILATGLTFAVERPAMRLIRQAWRKRRSAIA</sequence>
<evidence type="ECO:0000313" key="4">
    <source>
        <dbReference type="EMBL" id="PZQ14075.1"/>
    </source>
</evidence>
<evidence type="ECO:0000256" key="2">
    <source>
        <dbReference type="SAM" id="Phobius"/>
    </source>
</evidence>
<feature type="domain" description="Acyltransferase 3" evidence="3">
    <location>
        <begin position="49"/>
        <end position="357"/>
    </location>
</feature>
<dbReference type="PANTHER" id="PTHR23028:SF131">
    <property type="entry name" value="BLR2367 PROTEIN"/>
    <property type="match status" value="1"/>
</dbReference>
<dbReference type="InterPro" id="IPR050879">
    <property type="entry name" value="Acyltransferase_3"/>
</dbReference>
<evidence type="ECO:0000313" key="5">
    <source>
        <dbReference type="Proteomes" id="UP000249046"/>
    </source>
</evidence>
<dbReference type="Pfam" id="PF01757">
    <property type="entry name" value="Acyl_transf_3"/>
    <property type="match status" value="1"/>
</dbReference>
<keyword evidence="4" id="KW-0808">Transferase</keyword>
<keyword evidence="2" id="KW-0472">Membrane</keyword>
<dbReference type="GO" id="GO:0000271">
    <property type="term" value="P:polysaccharide biosynthetic process"/>
    <property type="evidence" value="ECO:0007669"/>
    <property type="project" value="TreeGrafter"/>
</dbReference>
<organism evidence="4 5">
    <name type="scientific">Rhodanobacter denitrificans</name>
    <dbReference type="NCBI Taxonomy" id="666685"/>
    <lineage>
        <taxon>Bacteria</taxon>
        <taxon>Pseudomonadati</taxon>
        <taxon>Pseudomonadota</taxon>
        <taxon>Gammaproteobacteria</taxon>
        <taxon>Lysobacterales</taxon>
        <taxon>Rhodanobacteraceae</taxon>
        <taxon>Rhodanobacter</taxon>
    </lineage>
</organism>
<dbReference type="InterPro" id="IPR002656">
    <property type="entry name" value="Acyl_transf_3_dom"/>
</dbReference>
<keyword evidence="2" id="KW-0812">Transmembrane</keyword>
<feature type="transmembrane region" description="Helical" evidence="2">
    <location>
        <begin position="304"/>
        <end position="327"/>
    </location>
</feature>
<feature type="transmembrane region" description="Helical" evidence="2">
    <location>
        <begin position="230"/>
        <end position="248"/>
    </location>
</feature>
<protein>
    <submittedName>
        <fullName evidence="4">Acyltransferase</fullName>
    </submittedName>
</protein>
<feature type="transmembrane region" description="Helical" evidence="2">
    <location>
        <begin position="260"/>
        <end position="292"/>
    </location>
</feature>
<dbReference type="Proteomes" id="UP000249046">
    <property type="component" value="Unassembled WGS sequence"/>
</dbReference>
<accession>A0A2W5KGV7</accession>
<name>A0A2W5KGV7_9GAMM</name>
<evidence type="ECO:0000259" key="3">
    <source>
        <dbReference type="Pfam" id="PF01757"/>
    </source>
</evidence>
<dbReference type="PANTHER" id="PTHR23028">
    <property type="entry name" value="ACETYLTRANSFERASE"/>
    <property type="match status" value="1"/>
</dbReference>
<keyword evidence="4" id="KW-0012">Acyltransferase</keyword>
<comment type="caution">
    <text evidence="4">The sequence shown here is derived from an EMBL/GenBank/DDBJ whole genome shotgun (WGS) entry which is preliminary data.</text>
</comment>
<feature type="region of interest" description="Disordered" evidence="1">
    <location>
        <begin position="1"/>
        <end position="44"/>
    </location>
</feature>
<reference evidence="4 5" key="1">
    <citation type="submission" date="2017-08" db="EMBL/GenBank/DDBJ databases">
        <title>Infants hospitalized years apart are colonized by the same room-sourced microbial strains.</title>
        <authorList>
            <person name="Brooks B."/>
            <person name="Olm M.R."/>
            <person name="Firek B.A."/>
            <person name="Baker R."/>
            <person name="Thomas B.C."/>
            <person name="Morowitz M.J."/>
            <person name="Banfield J.F."/>
        </authorList>
    </citation>
    <scope>NUCLEOTIDE SEQUENCE [LARGE SCALE GENOMIC DNA]</scope>
    <source>
        <strain evidence="4">S2_005_003_R2_42</strain>
    </source>
</reference>
<dbReference type="EMBL" id="QFPO01000008">
    <property type="protein sequence ID" value="PZQ14075.1"/>
    <property type="molecule type" value="Genomic_DNA"/>
</dbReference>
<dbReference type="GO" id="GO:0016020">
    <property type="term" value="C:membrane"/>
    <property type="evidence" value="ECO:0007669"/>
    <property type="project" value="TreeGrafter"/>
</dbReference>
<feature type="transmembrane region" description="Helical" evidence="2">
    <location>
        <begin position="48"/>
        <end position="67"/>
    </location>
</feature>
<feature type="transmembrane region" description="Helical" evidence="2">
    <location>
        <begin position="339"/>
        <end position="358"/>
    </location>
</feature>
<feature type="transmembrane region" description="Helical" evidence="2">
    <location>
        <begin position="87"/>
        <end position="107"/>
    </location>
</feature>
<evidence type="ECO:0000256" key="1">
    <source>
        <dbReference type="SAM" id="MobiDB-lite"/>
    </source>
</evidence>
<keyword evidence="2" id="KW-1133">Transmembrane helix</keyword>
<dbReference type="GO" id="GO:0016747">
    <property type="term" value="F:acyltransferase activity, transferring groups other than amino-acyl groups"/>
    <property type="evidence" value="ECO:0007669"/>
    <property type="project" value="InterPro"/>
</dbReference>
<dbReference type="AlphaFoldDB" id="A0A2W5KGV7"/>
<proteinExistence type="predicted"/>